<dbReference type="GO" id="GO:0009252">
    <property type="term" value="P:peptidoglycan biosynthetic process"/>
    <property type="evidence" value="ECO:0007669"/>
    <property type="project" value="UniProtKB-UniRule"/>
</dbReference>
<dbReference type="GO" id="GO:0046872">
    <property type="term" value="F:metal ion binding"/>
    <property type="evidence" value="ECO:0007669"/>
    <property type="project" value="UniProtKB-KW"/>
</dbReference>
<evidence type="ECO:0000256" key="6">
    <source>
        <dbReference type="ARBA" id="ARBA00022840"/>
    </source>
</evidence>
<dbReference type="InterPro" id="IPR016185">
    <property type="entry name" value="PreATP-grasp_dom_sf"/>
</dbReference>
<feature type="binding site" evidence="14">
    <location>
        <position position="142"/>
    </location>
    <ligand>
        <name>ATP</name>
        <dbReference type="ChEBI" id="CHEBI:30616"/>
    </ligand>
</feature>
<evidence type="ECO:0000256" key="2">
    <source>
        <dbReference type="ARBA" id="ARBA00010871"/>
    </source>
</evidence>
<dbReference type="Pfam" id="PF07478">
    <property type="entry name" value="Dala_Dala_lig_C"/>
    <property type="match status" value="1"/>
</dbReference>
<keyword evidence="3 12" id="KW-0436">Ligase</keyword>
<dbReference type="PIRSF" id="PIRSF039102">
    <property type="entry name" value="Ddl/VanB"/>
    <property type="match status" value="1"/>
</dbReference>
<dbReference type="Gene3D" id="3.30.1490.20">
    <property type="entry name" value="ATP-grasp fold, A domain"/>
    <property type="match status" value="1"/>
</dbReference>
<evidence type="ECO:0000256" key="15">
    <source>
        <dbReference type="PIRSR" id="PIRSR039102-3"/>
    </source>
</evidence>
<evidence type="ECO:0000256" key="16">
    <source>
        <dbReference type="PROSITE-ProRule" id="PRU00409"/>
    </source>
</evidence>
<evidence type="ECO:0000256" key="1">
    <source>
        <dbReference type="ARBA" id="ARBA00001936"/>
    </source>
</evidence>
<dbReference type="GO" id="GO:0071555">
    <property type="term" value="P:cell wall organization"/>
    <property type="evidence" value="ECO:0007669"/>
    <property type="project" value="UniProtKB-KW"/>
</dbReference>
<keyword evidence="7 15" id="KW-0460">Magnesium</keyword>
<evidence type="ECO:0000259" key="17">
    <source>
        <dbReference type="PROSITE" id="PS50975"/>
    </source>
</evidence>
<dbReference type="InterPro" id="IPR011761">
    <property type="entry name" value="ATP-grasp"/>
</dbReference>
<dbReference type="SUPFAM" id="SSF56059">
    <property type="entry name" value="Glutathione synthetase ATP-binding domain-like"/>
    <property type="match status" value="1"/>
</dbReference>
<dbReference type="NCBIfam" id="TIGR01205">
    <property type="entry name" value="D_ala_D_alaTIGR"/>
    <property type="match status" value="1"/>
</dbReference>
<evidence type="ECO:0000256" key="14">
    <source>
        <dbReference type="PIRSR" id="PIRSR039102-2"/>
    </source>
</evidence>
<name>A0A2A6FSX0_9MICO</name>
<reference evidence="19" key="1">
    <citation type="submission" date="2017-03" db="EMBL/GenBank/DDBJ databases">
        <authorList>
            <person name="Lund M.B."/>
        </authorList>
    </citation>
    <scope>NUCLEOTIDE SEQUENCE [LARGE SCALE GENOMIC DNA]</scope>
</reference>
<dbReference type="InterPro" id="IPR011127">
    <property type="entry name" value="Dala_Dala_lig_N"/>
</dbReference>
<keyword evidence="9 12" id="KW-0573">Peptidoglycan synthesis</keyword>
<comment type="similarity">
    <text evidence="2 12">Belongs to the D-alanine--D-alanine ligase family.</text>
</comment>
<keyword evidence="12" id="KW-0963">Cytoplasm</keyword>
<sequence>MMRTVALLFGGRSSEHSISCATAGGILSALDREQFRVIPIGITRDGGYVLAADDPSRFALDPARMPEVIDNGTRIVWPTSVGSRELRVQDATGERSLGEVDVVFPILHGRFGEDGTIQGMLELLGLPYVGNGVLASAVGMDKHVTKTMLVAAGIAVAPWVALRRTVWRSWQEAPSPVGAGASEALSTRDTWMARVHELGLPVFVKPTRAGSSVGVTKVTDWDEFDAAVESAFAEDESLLVEQGIVGRELECAVLQDTGVRPPRVSIAGEVVMTGGGFYDFEAKYLDAPGVDLVCPADLDSETLTQMQTIAAAAFTAIAGEGLARVDMFLSAGGFVVNEINTMPGFTPISMFPRCWQESGVSYPDLLAWLIDLAVARGAR</sequence>
<dbReference type="PANTHER" id="PTHR23132">
    <property type="entry name" value="D-ALANINE--D-ALANINE LIGASE"/>
    <property type="match status" value="1"/>
</dbReference>
<evidence type="ECO:0000256" key="5">
    <source>
        <dbReference type="ARBA" id="ARBA00022741"/>
    </source>
</evidence>
<evidence type="ECO:0000313" key="19">
    <source>
        <dbReference type="Proteomes" id="UP000219994"/>
    </source>
</evidence>
<dbReference type="InterPro" id="IPR005905">
    <property type="entry name" value="D_ala_D_ala"/>
</dbReference>
<comment type="function">
    <text evidence="12">Cell wall formation.</text>
</comment>
<dbReference type="PROSITE" id="PS50975">
    <property type="entry name" value="ATP_GRASP"/>
    <property type="match status" value="1"/>
</dbReference>
<gene>
    <name evidence="12" type="primary">ddl</name>
    <name evidence="18" type="ORF">B5766_02235</name>
</gene>
<dbReference type="GO" id="GO:0008716">
    <property type="term" value="F:D-alanine-D-alanine ligase activity"/>
    <property type="evidence" value="ECO:0007669"/>
    <property type="project" value="UniProtKB-UniRule"/>
</dbReference>
<comment type="pathway">
    <text evidence="12">Cell wall biogenesis; peptidoglycan biosynthesis.</text>
</comment>
<dbReference type="GO" id="GO:0008360">
    <property type="term" value="P:regulation of cell shape"/>
    <property type="evidence" value="ECO:0007669"/>
    <property type="project" value="UniProtKB-KW"/>
</dbReference>
<comment type="cofactor">
    <cofactor evidence="15">
        <name>Mg(2+)</name>
        <dbReference type="ChEBI" id="CHEBI:18420"/>
    </cofactor>
    <cofactor evidence="15">
        <name>Mn(2+)</name>
        <dbReference type="ChEBI" id="CHEBI:29035"/>
    </cofactor>
    <text evidence="15">Binds 2 magnesium or manganese ions per subunit.</text>
</comment>
<evidence type="ECO:0000256" key="8">
    <source>
        <dbReference type="ARBA" id="ARBA00022960"/>
    </source>
</evidence>
<dbReference type="EMBL" id="NAEP01000023">
    <property type="protein sequence ID" value="PDQ35985.1"/>
    <property type="molecule type" value="Genomic_DNA"/>
</dbReference>
<feature type="binding site" evidence="14">
    <location>
        <begin position="211"/>
        <end position="212"/>
    </location>
    <ligand>
        <name>ATP</name>
        <dbReference type="ChEBI" id="CHEBI:30616"/>
    </ligand>
</feature>
<evidence type="ECO:0000256" key="4">
    <source>
        <dbReference type="ARBA" id="ARBA00022723"/>
    </source>
</evidence>
<evidence type="ECO:0000256" key="10">
    <source>
        <dbReference type="ARBA" id="ARBA00023211"/>
    </source>
</evidence>
<evidence type="ECO:0000313" key="18">
    <source>
        <dbReference type="EMBL" id="PDQ35985.1"/>
    </source>
</evidence>
<comment type="subcellular location">
    <subcellularLocation>
        <location evidence="12">Cytoplasm</location>
    </subcellularLocation>
</comment>
<evidence type="ECO:0000256" key="12">
    <source>
        <dbReference type="HAMAP-Rule" id="MF_00047"/>
    </source>
</evidence>
<comment type="caution">
    <text evidence="18">The sequence shown here is derived from an EMBL/GenBank/DDBJ whole genome shotgun (WGS) entry which is preliminary data.</text>
</comment>
<feature type="active site" evidence="13">
    <location>
        <position position="15"/>
    </location>
</feature>
<evidence type="ECO:0000256" key="13">
    <source>
        <dbReference type="PIRSR" id="PIRSR039102-1"/>
    </source>
</evidence>
<dbReference type="NCBIfam" id="NF002528">
    <property type="entry name" value="PRK01966.1-4"/>
    <property type="match status" value="1"/>
</dbReference>
<dbReference type="Proteomes" id="UP000219994">
    <property type="component" value="Unassembled WGS sequence"/>
</dbReference>
<feature type="binding site" evidence="15">
    <location>
        <position position="338"/>
    </location>
    <ligand>
        <name>Mg(2+)</name>
        <dbReference type="ChEBI" id="CHEBI:18420"/>
        <label>1</label>
    </ligand>
</feature>
<evidence type="ECO:0000256" key="7">
    <source>
        <dbReference type="ARBA" id="ARBA00022842"/>
    </source>
</evidence>
<feature type="domain" description="ATP-grasp" evidence="17">
    <location>
        <begin position="146"/>
        <end position="371"/>
    </location>
</feature>
<dbReference type="GO" id="GO:0005829">
    <property type="term" value="C:cytosol"/>
    <property type="evidence" value="ECO:0007669"/>
    <property type="project" value="TreeGrafter"/>
</dbReference>
<dbReference type="UniPathway" id="UPA00219"/>
<comment type="catalytic activity">
    <reaction evidence="12">
        <text>2 D-alanine + ATP = D-alanyl-D-alanine + ADP + phosphate + H(+)</text>
        <dbReference type="Rhea" id="RHEA:11224"/>
        <dbReference type="ChEBI" id="CHEBI:15378"/>
        <dbReference type="ChEBI" id="CHEBI:30616"/>
        <dbReference type="ChEBI" id="CHEBI:43474"/>
        <dbReference type="ChEBI" id="CHEBI:57416"/>
        <dbReference type="ChEBI" id="CHEBI:57822"/>
        <dbReference type="ChEBI" id="CHEBI:456216"/>
        <dbReference type="EC" id="6.3.2.4"/>
    </reaction>
</comment>
<feature type="binding site" evidence="15">
    <location>
        <position position="340"/>
    </location>
    <ligand>
        <name>Mg(2+)</name>
        <dbReference type="ChEBI" id="CHEBI:18420"/>
        <label>2</label>
    </ligand>
</feature>
<feature type="active site" evidence="13">
    <location>
        <position position="211"/>
    </location>
</feature>
<keyword evidence="4 15" id="KW-0479">Metal-binding</keyword>
<keyword evidence="8 12" id="KW-0133">Cell shape</keyword>
<keyword evidence="11 12" id="KW-0961">Cell wall biogenesis/degradation</keyword>
<dbReference type="PROSITE" id="PS00844">
    <property type="entry name" value="DALA_DALA_LIGASE_2"/>
    <property type="match status" value="1"/>
</dbReference>
<keyword evidence="6 16" id="KW-0067">ATP-binding</keyword>
<dbReference type="AlphaFoldDB" id="A0A2A6FSX0"/>
<feature type="binding site" evidence="15">
    <location>
        <position position="338"/>
    </location>
    <ligand>
        <name>Mg(2+)</name>
        <dbReference type="ChEBI" id="CHEBI:18420"/>
        <label>2</label>
    </ligand>
</feature>
<dbReference type="InterPro" id="IPR000291">
    <property type="entry name" value="D-Ala_lig_Van_CS"/>
</dbReference>
<comment type="cofactor">
    <cofactor evidence="1">
        <name>Mn(2+)</name>
        <dbReference type="ChEBI" id="CHEBI:29035"/>
    </cofactor>
</comment>
<feature type="binding site" evidence="14">
    <location>
        <begin position="203"/>
        <end position="205"/>
    </location>
    <ligand>
        <name>ATP</name>
        <dbReference type="ChEBI" id="CHEBI:30616"/>
    </ligand>
</feature>
<evidence type="ECO:0000256" key="9">
    <source>
        <dbReference type="ARBA" id="ARBA00022984"/>
    </source>
</evidence>
<dbReference type="Gene3D" id="3.40.50.20">
    <property type="match status" value="1"/>
</dbReference>
<keyword evidence="10 15" id="KW-0464">Manganese</keyword>
<dbReference type="HAMAP" id="MF_00047">
    <property type="entry name" value="Dala_Dala_lig"/>
    <property type="match status" value="1"/>
</dbReference>
<dbReference type="GO" id="GO:0005524">
    <property type="term" value="F:ATP binding"/>
    <property type="evidence" value="ECO:0007669"/>
    <property type="project" value="UniProtKB-UniRule"/>
</dbReference>
<feature type="binding site" evidence="14">
    <location>
        <begin position="337"/>
        <end position="338"/>
    </location>
    <ligand>
        <name>ATP</name>
        <dbReference type="ChEBI" id="CHEBI:30616"/>
    </ligand>
</feature>
<protein>
    <recommendedName>
        <fullName evidence="12">D-alanine--D-alanine ligase</fullName>
        <ecNumber evidence="12">6.3.2.4</ecNumber>
    </recommendedName>
    <alternativeName>
        <fullName evidence="12">D-Ala-D-Ala ligase</fullName>
    </alternativeName>
    <alternativeName>
        <fullName evidence="12">D-alanylalanine synthetase</fullName>
    </alternativeName>
</protein>
<dbReference type="PROSITE" id="PS00843">
    <property type="entry name" value="DALA_DALA_LIGASE_1"/>
    <property type="match status" value="1"/>
</dbReference>
<evidence type="ECO:0000256" key="11">
    <source>
        <dbReference type="ARBA" id="ARBA00023316"/>
    </source>
</evidence>
<feature type="binding site" evidence="14">
    <location>
        <begin position="241"/>
        <end position="248"/>
    </location>
    <ligand>
        <name>ATP</name>
        <dbReference type="ChEBI" id="CHEBI:30616"/>
    </ligand>
</feature>
<proteinExistence type="inferred from homology"/>
<evidence type="ECO:0000256" key="3">
    <source>
        <dbReference type="ARBA" id="ARBA00022598"/>
    </source>
</evidence>
<dbReference type="PANTHER" id="PTHR23132:SF25">
    <property type="entry name" value="D-ALANINE--D-ALANINE LIGASE A"/>
    <property type="match status" value="1"/>
</dbReference>
<dbReference type="InterPro" id="IPR011095">
    <property type="entry name" value="Dala_Dala_lig_C"/>
</dbReference>
<dbReference type="Gene3D" id="3.30.470.20">
    <property type="entry name" value="ATP-grasp fold, B domain"/>
    <property type="match status" value="1"/>
</dbReference>
<organism evidence="18 19">
    <name type="scientific">Candidatus Lumbricidiphila eiseniae</name>
    <dbReference type="NCBI Taxonomy" id="1969409"/>
    <lineage>
        <taxon>Bacteria</taxon>
        <taxon>Bacillati</taxon>
        <taxon>Actinomycetota</taxon>
        <taxon>Actinomycetes</taxon>
        <taxon>Micrococcales</taxon>
        <taxon>Microbacteriaceae</taxon>
        <taxon>Candidatus Lumbricidiphila</taxon>
    </lineage>
</organism>
<dbReference type="EC" id="6.3.2.4" evidence="12"/>
<feature type="binding site" evidence="15">
    <location>
        <position position="326"/>
    </location>
    <ligand>
        <name>Mg(2+)</name>
        <dbReference type="ChEBI" id="CHEBI:18420"/>
        <label>1</label>
    </ligand>
</feature>
<dbReference type="SUPFAM" id="SSF52440">
    <property type="entry name" value="PreATP-grasp domain"/>
    <property type="match status" value="1"/>
</dbReference>
<keyword evidence="5 14" id="KW-0547">Nucleotide-binding</keyword>
<accession>A0A2A6FSX0</accession>
<dbReference type="InterPro" id="IPR013815">
    <property type="entry name" value="ATP_grasp_subdomain_1"/>
</dbReference>
<dbReference type="Pfam" id="PF01820">
    <property type="entry name" value="Dala_Dala_lig_N"/>
    <property type="match status" value="1"/>
</dbReference>
<feature type="active site" evidence="13">
    <location>
        <position position="349"/>
    </location>
</feature>